<name>A0A431VFY1_9PROT</name>
<comment type="caution">
    <text evidence="2">The sequence shown here is derived from an EMBL/GenBank/DDBJ whole genome shotgun (WGS) entry which is preliminary data.</text>
</comment>
<dbReference type="GO" id="GO:0015288">
    <property type="term" value="F:porin activity"/>
    <property type="evidence" value="ECO:0007669"/>
    <property type="project" value="InterPro"/>
</dbReference>
<protein>
    <submittedName>
        <fullName evidence="2">Porin</fullName>
    </submittedName>
</protein>
<dbReference type="InterPro" id="IPR033900">
    <property type="entry name" value="Gram_neg_porin_domain"/>
</dbReference>
<dbReference type="GO" id="GO:0016020">
    <property type="term" value="C:membrane"/>
    <property type="evidence" value="ECO:0007669"/>
    <property type="project" value="InterPro"/>
</dbReference>
<dbReference type="Gene3D" id="2.40.160.10">
    <property type="entry name" value="Porin"/>
    <property type="match status" value="1"/>
</dbReference>
<dbReference type="InterPro" id="IPR023614">
    <property type="entry name" value="Porin_dom_sf"/>
</dbReference>
<gene>
    <name evidence="2" type="ORF">EJ903_14885</name>
</gene>
<dbReference type="AlphaFoldDB" id="A0A431VFY1"/>
<organism evidence="2 3">
    <name type="scientific">Azospirillum griseum</name>
    <dbReference type="NCBI Taxonomy" id="2496639"/>
    <lineage>
        <taxon>Bacteria</taxon>
        <taxon>Pseudomonadati</taxon>
        <taxon>Pseudomonadota</taxon>
        <taxon>Alphaproteobacteria</taxon>
        <taxon>Rhodospirillales</taxon>
        <taxon>Azospirillaceae</taxon>
        <taxon>Azospirillum</taxon>
    </lineage>
</organism>
<dbReference type="Proteomes" id="UP000277007">
    <property type="component" value="Unassembled WGS sequence"/>
</dbReference>
<keyword evidence="3" id="KW-1185">Reference proteome</keyword>
<reference evidence="2 3" key="1">
    <citation type="submission" date="2018-12" db="EMBL/GenBank/DDBJ databases">
        <authorList>
            <person name="Yang Y."/>
        </authorList>
    </citation>
    <scope>NUCLEOTIDE SEQUENCE [LARGE SCALE GENOMIC DNA]</scope>
    <source>
        <strain evidence="2 3">L-25-5w-1</strain>
    </source>
</reference>
<dbReference type="SUPFAM" id="SSF56935">
    <property type="entry name" value="Porins"/>
    <property type="match status" value="1"/>
</dbReference>
<sequence length="413" mass="43669">MDVSMKQSHALLLCGTAALCFTGPVQAQSRFDIQLSGDAYFEMGLVSQSNDTNLRSTEARNRFRLTVTPIGKADNGLEYGAYLRLRSALGTGVVDTDRSYLFASGAYGTVRLGITPGFDGEISHLTNGTGRPIAYLPFGLYDHAAAWVGPTGGAQGTDTATGRHTGGDLRGGVGGALQPPATLMWPWLNADAGATKILYASPRFAGLQVGASYTPRNDSVNTDVNRNRVGSTAAAQFTGSFQDIVEIGANHKATLGPVKTTLSAALMAGKATGSGVAADSFRNLRGHIAGVRFEYGGFSVGADYLNYGKSGQNARYAYMDDSWSWQVGAQYASGPYVVGAAYIRTEDPGQVNRPGKRTANVYEVGTSYTVAPGLRLQLQYDFFDTTSDKAVTAATGSPNDRAHVMLARTLLAF</sequence>
<dbReference type="EMBL" id="RXMA01000013">
    <property type="protein sequence ID" value="RTR18918.1"/>
    <property type="molecule type" value="Genomic_DNA"/>
</dbReference>
<feature type="domain" description="Porin" evidence="1">
    <location>
        <begin position="16"/>
        <end position="386"/>
    </location>
</feature>
<evidence type="ECO:0000313" key="3">
    <source>
        <dbReference type="Proteomes" id="UP000277007"/>
    </source>
</evidence>
<proteinExistence type="predicted"/>
<evidence type="ECO:0000259" key="1">
    <source>
        <dbReference type="Pfam" id="PF13609"/>
    </source>
</evidence>
<dbReference type="Pfam" id="PF13609">
    <property type="entry name" value="Porin_4"/>
    <property type="match status" value="1"/>
</dbReference>
<accession>A0A431VFY1</accession>
<evidence type="ECO:0000313" key="2">
    <source>
        <dbReference type="EMBL" id="RTR18918.1"/>
    </source>
</evidence>